<reference evidence="1 2" key="1">
    <citation type="submission" date="2019-05" db="EMBL/GenBank/DDBJ databases">
        <title>Another draft genome of Portunus trituberculatus and its Hox gene families provides insights of decapod evolution.</title>
        <authorList>
            <person name="Jeong J.-H."/>
            <person name="Song I."/>
            <person name="Kim S."/>
            <person name="Choi T."/>
            <person name="Kim D."/>
            <person name="Ryu S."/>
            <person name="Kim W."/>
        </authorList>
    </citation>
    <scope>NUCLEOTIDE SEQUENCE [LARGE SCALE GENOMIC DNA]</scope>
    <source>
        <tissue evidence="1">Muscle</tissue>
    </source>
</reference>
<organism evidence="1 2">
    <name type="scientific">Portunus trituberculatus</name>
    <name type="common">Swimming crab</name>
    <name type="synonym">Neptunus trituberculatus</name>
    <dbReference type="NCBI Taxonomy" id="210409"/>
    <lineage>
        <taxon>Eukaryota</taxon>
        <taxon>Metazoa</taxon>
        <taxon>Ecdysozoa</taxon>
        <taxon>Arthropoda</taxon>
        <taxon>Crustacea</taxon>
        <taxon>Multicrustacea</taxon>
        <taxon>Malacostraca</taxon>
        <taxon>Eumalacostraca</taxon>
        <taxon>Eucarida</taxon>
        <taxon>Decapoda</taxon>
        <taxon>Pleocyemata</taxon>
        <taxon>Brachyura</taxon>
        <taxon>Eubrachyura</taxon>
        <taxon>Portunoidea</taxon>
        <taxon>Portunidae</taxon>
        <taxon>Portuninae</taxon>
        <taxon>Portunus</taxon>
    </lineage>
</organism>
<dbReference type="AlphaFoldDB" id="A0A5B7GGV3"/>
<proteinExistence type="predicted"/>
<dbReference type="EMBL" id="VSRR010014074">
    <property type="protein sequence ID" value="MPC56603.1"/>
    <property type="molecule type" value="Genomic_DNA"/>
</dbReference>
<accession>A0A5B7GGV3</accession>
<name>A0A5B7GGV3_PORTR</name>
<protein>
    <submittedName>
        <fullName evidence="1">Uncharacterized protein</fullName>
    </submittedName>
</protein>
<gene>
    <name evidence="1" type="ORF">E2C01_050567</name>
</gene>
<evidence type="ECO:0000313" key="2">
    <source>
        <dbReference type="Proteomes" id="UP000324222"/>
    </source>
</evidence>
<evidence type="ECO:0000313" key="1">
    <source>
        <dbReference type="EMBL" id="MPC56603.1"/>
    </source>
</evidence>
<sequence>MHSVTVLPFTYDVEGWFLHLEAVWAGTDLFNLHVLTNPPEADRHAALKSAIMGLMGGLARPALLHWTQLSTTAAAPQRSW</sequence>
<keyword evidence="2" id="KW-1185">Reference proteome</keyword>
<comment type="caution">
    <text evidence="1">The sequence shown here is derived from an EMBL/GenBank/DDBJ whole genome shotgun (WGS) entry which is preliminary data.</text>
</comment>
<dbReference type="Proteomes" id="UP000324222">
    <property type="component" value="Unassembled WGS sequence"/>
</dbReference>